<evidence type="ECO:0000313" key="4">
    <source>
        <dbReference type="EMBL" id="RTE10550.1"/>
    </source>
</evidence>
<dbReference type="RefSeq" id="WP_126140444.1">
    <property type="nucleotide sequence ID" value="NZ_RXHU01000017.1"/>
</dbReference>
<feature type="compositionally biased region" description="Basic and acidic residues" evidence="2">
    <location>
        <begin position="109"/>
        <end position="122"/>
    </location>
</feature>
<feature type="region of interest" description="Disordered" evidence="2">
    <location>
        <begin position="109"/>
        <end position="133"/>
    </location>
</feature>
<keyword evidence="1" id="KW-0479">Metal-binding</keyword>
<keyword evidence="1" id="KW-0862">Zinc</keyword>
<dbReference type="InterPro" id="IPR007527">
    <property type="entry name" value="Znf_SWIM"/>
</dbReference>
<dbReference type="GO" id="GO:0008270">
    <property type="term" value="F:zinc ion binding"/>
    <property type="evidence" value="ECO:0007669"/>
    <property type="project" value="UniProtKB-KW"/>
</dbReference>
<sequence length="479" mass="54162">MSPLTEPYVDSLAQNSSAMKNGKDLVKKNSFPLLCQSEDGTLLFGECKGSGKEPYKCSVDLLKEGSPVFRCSCPSRQFPCKHNLGLLYALTAGKTFVTAAIPQDIADKREKAEKREEKKNEPAAEGAPAAKRKPNKSALLKKITAQLEGISIAEKLILQVVQAGLGSMDKKMLQTADEQAKQLGNYYIPGIQTAIRELVLRFRENDDPELTYSEAIEQLTTLHALLIKSKEYLQNRLDNPEDPQDVESTLEEWIGHAWQLAELREHGRIRSEAELLQLSFRSSANAARGEYIDEGYWVDLQNGHIHTTRTYRPFRAAKYIREDDSVFQVVQAKELAQYPGGLNARVRWEEAKLREPDPDDLKKIHTFAHRSFPEVIKMVKNQLKSPLADKHPIVFLHFAEIKRSDTNSYVLLDEQGKQLSLTDITFLGEPTTGLLAMLNKVHLQGHAMLVMFEHNWQQNRLEAQPLSIVTADEVIRLLY</sequence>
<dbReference type="AlphaFoldDB" id="A0A430JHR7"/>
<feature type="domain" description="SWIM-type" evidence="3">
    <location>
        <begin position="55"/>
        <end position="91"/>
    </location>
</feature>
<keyword evidence="5" id="KW-1185">Reference proteome</keyword>
<dbReference type="PROSITE" id="PS50966">
    <property type="entry name" value="ZF_SWIM"/>
    <property type="match status" value="1"/>
</dbReference>
<comment type="caution">
    <text evidence="4">The sequence shown here is derived from an EMBL/GenBank/DDBJ whole genome shotgun (WGS) entry which is preliminary data.</text>
</comment>
<gene>
    <name evidence="4" type="ORF">EJQ19_06785</name>
</gene>
<reference evidence="4 5" key="1">
    <citation type="submission" date="2018-12" db="EMBL/GenBank/DDBJ databases">
        <title>Bacillus ochoae sp. nov., Paenibacillus whitsoniae sp. nov., Paenibacillus spiritus sp. nov. Isolated from the Mars Exploration Rover during spacecraft assembly.</title>
        <authorList>
            <person name="Seuylemezian A."/>
            <person name="Vaishampayan P."/>
        </authorList>
    </citation>
    <scope>NUCLEOTIDE SEQUENCE [LARGE SCALE GENOMIC DNA]</scope>
    <source>
        <strain evidence="4 5">MER 54</strain>
    </source>
</reference>
<evidence type="ECO:0000256" key="2">
    <source>
        <dbReference type="SAM" id="MobiDB-lite"/>
    </source>
</evidence>
<evidence type="ECO:0000313" key="5">
    <source>
        <dbReference type="Proteomes" id="UP000276128"/>
    </source>
</evidence>
<proteinExistence type="predicted"/>
<name>A0A430JHR7_9BACL</name>
<keyword evidence="1" id="KW-0863">Zinc-finger</keyword>
<accession>A0A430JHR7</accession>
<protein>
    <submittedName>
        <fullName evidence="4">SWIM zinc finger family protein</fullName>
    </submittedName>
</protein>
<dbReference type="OrthoDB" id="9816340at2"/>
<dbReference type="EMBL" id="RXHU01000017">
    <property type="protein sequence ID" value="RTE10550.1"/>
    <property type="molecule type" value="Genomic_DNA"/>
</dbReference>
<organism evidence="4 5">
    <name type="scientific">Paenibacillus whitsoniae</name>
    <dbReference type="NCBI Taxonomy" id="2496558"/>
    <lineage>
        <taxon>Bacteria</taxon>
        <taxon>Bacillati</taxon>
        <taxon>Bacillota</taxon>
        <taxon>Bacilli</taxon>
        <taxon>Bacillales</taxon>
        <taxon>Paenibacillaceae</taxon>
        <taxon>Paenibacillus</taxon>
    </lineage>
</organism>
<evidence type="ECO:0000256" key="1">
    <source>
        <dbReference type="PROSITE-ProRule" id="PRU00325"/>
    </source>
</evidence>
<dbReference type="Proteomes" id="UP000276128">
    <property type="component" value="Unassembled WGS sequence"/>
</dbReference>
<evidence type="ECO:0000259" key="3">
    <source>
        <dbReference type="PROSITE" id="PS50966"/>
    </source>
</evidence>